<dbReference type="EMBL" id="SLUO01000002">
    <property type="protein sequence ID" value="TCL60465.1"/>
    <property type="molecule type" value="Genomic_DNA"/>
</dbReference>
<name>A0A4R1R4P5_9FIRM</name>
<evidence type="ECO:0000313" key="2">
    <source>
        <dbReference type="Proteomes" id="UP000295718"/>
    </source>
</evidence>
<organism evidence="1 2">
    <name type="scientific">Kineothrix alysoides</name>
    <dbReference type="NCBI Taxonomy" id="1469948"/>
    <lineage>
        <taxon>Bacteria</taxon>
        <taxon>Bacillati</taxon>
        <taxon>Bacillota</taxon>
        <taxon>Clostridia</taxon>
        <taxon>Lachnospirales</taxon>
        <taxon>Lachnospiraceae</taxon>
        <taxon>Kineothrix</taxon>
    </lineage>
</organism>
<protein>
    <submittedName>
        <fullName evidence="1">Uncharacterized protein</fullName>
    </submittedName>
</protein>
<comment type="caution">
    <text evidence="1">The sequence shown here is derived from an EMBL/GenBank/DDBJ whole genome shotgun (WGS) entry which is preliminary data.</text>
</comment>
<accession>A0A4R1R4P5</accession>
<evidence type="ECO:0000313" key="1">
    <source>
        <dbReference type="EMBL" id="TCL60465.1"/>
    </source>
</evidence>
<proteinExistence type="predicted"/>
<dbReference type="AlphaFoldDB" id="A0A4R1R4P5"/>
<keyword evidence="2" id="KW-1185">Reference proteome</keyword>
<gene>
    <name evidence="1" type="ORF">EDD76_102161</name>
</gene>
<sequence>MMVFNLKAKSLSTIDFESVKAQMGYKNETI</sequence>
<dbReference type="Proteomes" id="UP000295718">
    <property type="component" value="Unassembled WGS sequence"/>
</dbReference>
<reference evidence="1 2" key="1">
    <citation type="submission" date="2019-03" db="EMBL/GenBank/DDBJ databases">
        <title>Genomic Encyclopedia of Type Strains, Phase IV (KMG-IV): sequencing the most valuable type-strain genomes for metagenomic binning, comparative biology and taxonomic classification.</title>
        <authorList>
            <person name="Goeker M."/>
        </authorList>
    </citation>
    <scope>NUCLEOTIDE SEQUENCE [LARGE SCALE GENOMIC DNA]</scope>
    <source>
        <strain evidence="1 2">DSM 100556</strain>
    </source>
</reference>